<gene>
    <name evidence="1" type="ORF">MVEN_00779900</name>
</gene>
<sequence>MMAEKDFALNQVTGVQAAGTAPMNVYWHVILKDTTLFGDNPYGPAIRDSTREMEKTSWVTRHFPGSIQKIPRMMALYMFKLSIPCRFSFSFQVIPYSTVPRGSTPNYNLWRTLTHEAGGHWFGLYHKFQGGCFGDGNYVIRQQKQSPQRGAQ</sequence>
<name>A0A8H7D5W8_9AGAR</name>
<reference evidence="1" key="1">
    <citation type="submission" date="2020-05" db="EMBL/GenBank/DDBJ databases">
        <title>Mycena genomes resolve the evolution of fungal bioluminescence.</title>
        <authorList>
            <person name="Tsai I.J."/>
        </authorList>
    </citation>
    <scope>NUCLEOTIDE SEQUENCE</scope>
    <source>
        <strain evidence="1">CCC161011</strain>
    </source>
</reference>
<dbReference type="AlphaFoldDB" id="A0A8H7D5W8"/>
<dbReference type="OrthoDB" id="536211at2759"/>
<dbReference type="SUPFAM" id="SSF55486">
    <property type="entry name" value="Metalloproteases ('zincins'), catalytic domain"/>
    <property type="match status" value="1"/>
</dbReference>
<accession>A0A8H7D5W8</accession>
<keyword evidence="2" id="KW-1185">Reference proteome</keyword>
<dbReference type="InterPro" id="IPR024079">
    <property type="entry name" value="MetalloPept_cat_dom_sf"/>
</dbReference>
<dbReference type="GO" id="GO:0006508">
    <property type="term" value="P:proteolysis"/>
    <property type="evidence" value="ECO:0007669"/>
    <property type="project" value="UniProtKB-KW"/>
</dbReference>
<dbReference type="Proteomes" id="UP000620124">
    <property type="component" value="Unassembled WGS sequence"/>
</dbReference>
<evidence type="ECO:0000313" key="1">
    <source>
        <dbReference type="EMBL" id="KAF7360492.1"/>
    </source>
</evidence>
<protein>
    <submittedName>
        <fullName evidence="1">Extracellular metalloprotease</fullName>
    </submittedName>
</protein>
<keyword evidence="1" id="KW-0645">Protease</keyword>
<keyword evidence="1" id="KW-0482">Metalloprotease</keyword>
<organism evidence="1 2">
    <name type="scientific">Mycena venus</name>
    <dbReference type="NCBI Taxonomy" id="2733690"/>
    <lineage>
        <taxon>Eukaryota</taxon>
        <taxon>Fungi</taxon>
        <taxon>Dikarya</taxon>
        <taxon>Basidiomycota</taxon>
        <taxon>Agaricomycotina</taxon>
        <taxon>Agaricomycetes</taxon>
        <taxon>Agaricomycetidae</taxon>
        <taxon>Agaricales</taxon>
        <taxon>Marasmiineae</taxon>
        <taxon>Mycenaceae</taxon>
        <taxon>Mycena</taxon>
    </lineage>
</organism>
<dbReference type="Gene3D" id="3.40.390.10">
    <property type="entry name" value="Collagenase (Catalytic Domain)"/>
    <property type="match status" value="1"/>
</dbReference>
<proteinExistence type="predicted"/>
<comment type="caution">
    <text evidence="1">The sequence shown here is derived from an EMBL/GenBank/DDBJ whole genome shotgun (WGS) entry which is preliminary data.</text>
</comment>
<evidence type="ECO:0000313" key="2">
    <source>
        <dbReference type="Proteomes" id="UP000620124"/>
    </source>
</evidence>
<dbReference type="EMBL" id="JACAZI010000005">
    <property type="protein sequence ID" value="KAF7360492.1"/>
    <property type="molecule type" value="Genomic_DNA"/>
</dbReference>
<keyword evidence="1" id="KW-0378">Hydrolase</keyword>
<dbReference type="GO" id="GO:0008237">
    <property type="term" value="F:metallopeptidase activity"/>
    <property type="evidence" value="ECO:0007669"/>
    <property type="project" value="UniProtKB-KW"/>
</dbReference>